<accession>A0A1L6FBE9</accession>
<dbReference type="STRING" id="96773.Tchl_1373"/>
<dbReference type="KEGG" id="tcl:Tchl_1373"/>
<organism evidence="1 2">
    <name type="scientific">Thauera chlorobenzoica</name>
    <dbReference type="NCBI Taxonomy" id="96773"/>
    <lineage>
        <taxon>Bacteria</taxon>
        <taxon>Pseudomonadati</taxon>
        <taxon>Pseudomonadota</taxon>
        <taxon>Betaproteobacteria</taxon>
        <taxon>Rhodocyclales</taxon>
        <taxon>Zoogloeaceae</taxon>
        <taxon>Thauera</taxon>
    </lineage>
</organism>
<dbReference type="EMBL" id="CP018839">
    <property type="protein sequence ID" value="APR04232.1"/>
    <property type="molecule type" value="Genomic_DNA"/>
</dbReference>
<protein>
    <submittedName>
        <fullName evidence="1">Uncharacterized protein</fullName>
    </submittedName>
</protein>
<name>A0A1L6FBE9_9RHOO</name>
<reference evidence="1 2" key="1">
    <citation type="submission" date="2016-12" db="EMBL/GenBank/DDBJ databases">
        <title>Complete genome sequence of Thauera chlorobenzoica, a Betaproteobacterium degrading haloaromatics anaerobically to CO2 and halides.</title>
        <authorList>
            <person name="Goris T."/>
            <person name="Mergelsberg M."/>
            <person name="Boll M."/>
        </authorList>
    </citation>
    <scope>NUCLEOTIDE SEQUENCE [LARGE SCALE GENOMIC DNA]</scope>
    <source>
        <strain evidence="1 2">3CB1</strain>
    </source>
</reference>
<sequence length="50" mass="5741">MTKNYSGEISWHPLSVIEMPCRKPAIRAIKTSCVIDASVMHCYRKIVFND</sequence>
<dbReference type="Proteomes" id="UP000185739">
    <property type="component" value="Chromosome"/>
</dbReference>
<dbReference type="AlphaFoldDB" id="A0A1L6FBE9"/>
<gene>
    <name evidence="1" type="ORF">Tchl_1373</name>
</gene>
<evidence type="ECO:0000313" key="1">
    <source>
        <dbReference type="EMBL" id="APR04232.1"/>
    </source>
</evidence>
<proteinExistence type="predicted"/>
<evidence type="ECO:0000313" key="2">
    <source>
        <dbReference type="Proteomes" id="UP000185739"/>
    </source>
</evidence>
<keyword evidence="2" id="KW-1185">Reference proteome</keyword>